<keyword evidence="5 10" id="KW-0067">ATP-binding</keyword>
<keyword evidence="6 10" id="KW-0133">Cell shape</keyword>
<comment type="similarity">
    <text evidence="10">Belongs to the MurCDEF family. MurF subfamily.</text>
</comment>
<proteinExistence type="inferred from homology"/>
<dbReference type="Proteomes" id="UP000054691">
    <property type="component" value="Unassembled WGS sequence"/>
</dbReference>
<name>A0A378J4V0_9GAMM</name>
<dbReference type="InterPro" id="IPR005863">
    <property type="entry name" value="UDP-N-AcMur_synth"/>
</dbReference>
<dbReference type="EMBL" id="UGOB01000001">
    <property type="protein sequence ID" value="STX42519.1"/>
    <property type="molecule type" value="Genomic_DNA"/>
</dbReference>
<dbReference type="SUPFAM" id="SSF53623">
    <property type="entry name" value="MurD-like peptide ligases, catalytic domain"/>
    <property type="match status" value="1"/>
</dbReference>
<keyword evidence="7 10" id="KW-0573">Peptidoglycan synthesis</keyword>
<dbReference type="NCBIfam" id="TIGR01143">
    <property type="entry name" value="murF"/>
    <property type="match status" value="1"/>
</dbReference>
<dbReference type="InterPro" id="IPR036615">
    <property type="entry name" value="Mur_ligase_C_dom_sf"/>
</dbReference>
<dbReference type="InterPro" id="IPR051046">
    <property type="entry name" value="MurCDEF_CellWall_CoF430Synth"/>
</dbReference>
<dbReference type="EC" id="6.3.2.10" evidence="10 11"/>
<evidence type="ECO:0000256" key="7">
    <source>
        <dbReference type="ARBA" id="ARBA00022984"/>
    </source>
</evidence>
<evidence type="ECO:0000259" key="14">
    <source>
        <dbReference type="Pfam" id="PF08245"/>
    </source>
</evidence>
<evidence type="ECO:0000259" key="13">
    <source>
        <dbReference type="Pfam" id="PF02875"/>
    </source>
</evidence>
<dbReference type="Pfam" id="PF08245">
    <property type="entry name" value="Mur_ligase_M"/>
    <property type="match status" value="1"/>
</dbReference>
<feature type="binding site" evidence="10">
    <location>
        <begin position="104"/>
        <end position="110"/>
    </location>
    <ligand>
        <name>ATP</name>
        <dbReference type="ChEBI" id="CHEBI:30616"/>
    </ligand>
</feature>
<gene>
    <name evidence="10 16" type="primary">murF</name>
    <name evidence="15" type="ORF">Lgra_2736</name>
    <name evidence="16" type="ORF">NCTC12388_00692</name>
</gene>
<dbReference type="GO" id="GO:0008360">
    <property type="term" value="P:regulation of cell shape"/>
    <property type="evidence" value="ECO:0007669"/>
    <property type="project" value="UniProtKB-KW"/>
</dbReference>
<evidence type="ECO:0000256" key="5">
    <source>
        <dbReference type="ARBA" id="ARBA00022840"/>
    </source>
</evidence>
<comment type="subcellular location">
    <subcellularLocation>
        <location evidence="10 11">Cytoplasm</location>
    </subcellularLocation>
</comment>
<dbReference type="Gene3D" id="3.90.190.20">
    <property type="entry name" value="Mur ligase, C-terminal domain"/>
    <property type="match status" value="1"/>
</dbReference>
<dbReference type="InterPro" id="IPR000713">
    <property type="entry name" value="Mur_ligase_N"/>
</dbReference>
<evidence type="ECO:0000256" key="9">
    <source>
        <dbReference type="ARBA" id="ARBA00023316"/>
    </source>
</evidence>
<comment type="catalytic activity">
    <reaction evidence="10 11">
        <text>D-alanyl-D-alanine + UDP-N-acetyl-alpha-D-muramoyl-L-alanyl-gamma-D-glutamyl-meso-2,6-diaminopimelate + ATP = UDP-N-acetyl-alpha-D-muramoyl-L-alanyl-gamma-D-glutamyl-meso-2,6-diaminopimeloyl-D-alanyl-D-alanine + ADP + phosphate + H(+)</text>
        <dbReference type="Rhea" id="RHEA:28374"/>
        <dbReference type="ChEBI" id="CHEBI:15378"/>
        <dbReference type="ChEBI" id="CHEBI:30616"/>
        <dbReference type="ChEBI" id="CHEBI:43474"/>
        <dbReference type="ChEBI" id="CHEBI:57822"/>
        <dbReference type="ChEBI" id="CHEBI:61386"/>
        <dbReference type="ChEBI" id="CHEBI:83905"/>
        <dbReference type="ChEBI" id="CHEBI:456216"/>
        <dbReference type="EC" id="6.3.2.10"/>
    </reaction>
</comment>
<dbReference type="GO" id="GO:0047480">
    <property type="term" value="F:UDP-N-acetylmuramoyl-tripeptide-D-alanyl-D-alanine ligase activity"/>
    <property type="evidence" value="ECO:0007669"/>
    <property type="project" value="UniProtKB-UniRule"/>
</dbReference>
<dbReference type="GO" id="GO:0005737">
    <property type="term" value="C:cytoplasm"/>
    <property type="evidence" value="ECO:0007669"/>
    <property type="project" value="UniProtKB-SubCell"/>
</dbReference>
<keyword evidence="1 10" id="KW-0963">Cytoplasm</keyword>
<dbReference type="InterPro" id="IPR035911">
    <property type="entry name" value="MurE/MurF_N"/>
</dbReference>
<dbReference type="UniPathway" id="UPA00219"/>
<keyword evidence="2 10" id="KW-0436">Ligase</keyword>
<dbReference type="SUPFAM" id="SSF63418">
    <property type="entry name" value="MurE/MurF N-terminal domain"/>
    <property type="match status" value="1"/>
</dbReference>
<feature type="domain" description="Mur ligase N-terminal catalytic" evidence="12">
    <location>
        <begin position="20"/>
        <end position="91"/>
    </location>
</feature>
<dbReference type="OrthoDB" id="9801978at2"/>
<dbReference type="HAMAP" id="MF_02019">
    <property type="entry name" value="MurF"/>
    <property type="match status" value="1"/>
</dbReference>
<dbReference type="Pfam" id="PF02875">
    <property type="entry name" value="Mur_ligase_C"/>
    <property type="match status" value="1"/>
</dbReference>
<evidence type="ECO:0000313" key="15">
    <source>
        <dbReference type="EMBL" id="KTD05959.1"/>
    </source>
</evidence>
<dbReference type="Gene3D" id="3.40.1390.10">
    <property type="entry name" value="MurE/MurF, N-terminal domain"/>
    <property type="match status" value="1"/>
</dbReference>
<feature type="domain" description="Mur ligase central" evidence="14">
    <location>
        <begin position="103"/>
        <end position="287"/>
    </location>
</feature>
<dbReference type="SUPFAM" id="SSF53244">
    <property type="entry name" value="MurD-like peptide ligases, peptide-binding domain"/>
    <property type="match status" value="1"/>
</dbReference>
<reference evidence="15 17" key="1">
    <citation type="submission" date="2015-11" db="EMBL/GenBank/DDBJ databases">
        <title>Genomic analysis of 38 Legionella species identifies large and diverse effector repertoires.</title>
        <authorList>
            <person name="Burstein D."/>
            <person name="Amaro F."/>
            <person name="Zusman T."/>
            <person name="Lifshitz Z."/>
            <person name="Cohen O."/>
            <person name="Gilbert J.A."/>
            <person name="Pupko T."/>
            <person name="Shuman H.A."/>
            <person name="Segal G."/>
        </authorList>
    </citation>
    <scope>NUCLEOTIDE SEQUENCE [LARGE SCALE GENOMIC DNA]</scope>
    <source>
        <strain evidence="15 17">Lyon 8420412</strain>
    </source>
</reference>
<keyword evidence="8 10" id="KW-0131">Cell cycle</keyword>
<dbReference type="Proteomes" id="UP000254476">
    <property type="component" value="Unassembled WGS sequence"/>
</dbReference>
<keyword evidence="17" id="KW-1185">Reference proteome</keyword>
<evidence type="ECO:0000256" key="3">
    <source>
        <dbReference type="ARBA" id="ARBA00022618"/>
    </source>
</evidence>
<dbReference type="AlphaFoldDB" id="A0A378J4V0"/>
<comment type="function">
    <text evidence="10 11">Involved in cell wall formation. Catalyzes the final step in the synthesis of UDP-N-acetylmuramoyl-pentapeptide, the precursor of murein.</text>
</comment>
<dbReference type="GO" id="GO:0009252">
    <property type="term" value="P:peptidoglycan biosynthetic process"/>
    <property type="evidence" value="ECO:0007669"/>
    <property type="project" value="UniProtKB-UniRule"/>
</dbReference>
<dbReference type="GO" id="GO:0071555">
    <property type="term" value="P:cell wall organization"/>
    <property type="evidence" value="ECO:0007669"/>
    <property type="project" value="UniProtKB-KW"/>
</dbReference>
<dbReference type="RefSeq" id="WP_058499840.1">
    <property type="nucleotide sequence ID" value="NZ_CAAAHW010000002.1"/>
</dbReference>
<evidence type="ECO:0000313" key="16">
    <source>
        <dbReference type="EMBL" id="STX42519.1"/>
    </source>
</evidence>
<evidence type="ECO:0000313" key="17">
    <source>
        <dbReference type="Proteomes" id="UP000054691"/>
    </source>
</evidence>
<dbReference type="PANTHER" id="PTHR43024">
    <property type="entry name" value="UDP-N-ACETYLMURAMOYL-TRIPEPTIDE--D-ALANYL-D-ALANINE LIGASE"/>
    <property type="match status" value="1"/>
</dbReference>
<comment type="pathway">
    <text evidence="10 11">Cell wall biogenesis; peptidoglycan biosynthesis.</text>
</comment>
<organism evidence="16 18">
    <name type="scientific">Legionella gratiana</name>
    <dbReference type="NCBI Taxonomy" id="45066"/>
    <lineage>
        <taxon>Bacteria</taxon>
        <taxon>Pseudomonadati</taxon>
        <taxon>Pseudomonadota</taxon>
        <taxon>Gammaproteobacteria</taxon>
        <taxon>Legionellales</taxon>
        <taxon>Legionellaceae</taxon>
        <taxon>Legionella</taxon>
    </lineage>
</organism>
<feature type="domain" description="Mur ligase C-terminal" evidence="13">
    <location>
        <begin position="310"/>
        <end position="429"/>
    </location>
</feature>
<keyword evidence="3 10" id="KW-0132">Cell division</keyword>
<dbReference type="EMBL" id="LNYE01000029">
    <property type="protein sequence ID" value="KTD05959.1"/>
    <property type="molecule type" value="Genomic_DNA"/>
</dbReference>
<keyword evidence="4 10" id="KW-0547">Nucleotide-binding</keyword>
<dbReference type="STRING" id="45066.Lgra_2736"/>
<keyword evidence="9 10" id="KW-0961">Cell wall biogenesis/degradation</keyword>
<sequence length="445" mass="47470">MNLNTVAALLAQPCQINTELTGICTDSRELKSGSLFIAIRGERFDGHDFIKEAEARGAIAAVVSHRVDGVHIPQFLVPDPIQALAKIAAAHRQNIHCPVIALTGSNGKTTTKEMIAAILPSPAHSTKGNLNNHIGAPLSVFQLNSQHRYAVFELGANHPGEIAHTVAIVHPDVTLINNIAPAHVEGFGSIDGVARAKGEIHKGLSAAGTAVVNDDDAYAHFWDELLLDKKVLRFSIEHPVDIYAQDIQLDAQGCAQFSLIVPNGRADIHLKVPGLHNVRNALAAAACCHAVGISAKEIQQGLNLFSGVKGRLTVLAGKNQSTVIDDTYNANLRSVLVALEVLAERPGKKIFVFGDMGELGVWATQHHQEVGIAARRLGIDQLLCCGPNSRLAAEAFGVGGEHFANQEQLVQSLIDNLSADTVVLVKGSRSSAMEKIVHQLVSIKL</sequence>
<evidence type="ECO:0000259" key="12">
    <source>
        <dbReference type="Pfam" id="PF01225"/>
    </source>
</evidence>
<protein>
    <recommendedName>
        <fullName evidence="10 11">UDP-N-acetylmuramoyl-tripeptide--D-alanyl-D-alanine ligase</fullName>
        <ecNumber evidence="10 11">6.3.2.10</ecNumber>
    </recommendedName>
    <alternativeName>
        <fullName evidence="10">D-alanyl-D-alanine-adding enzyme</fullName>
    </alternativeName>
</protein>
<evidence type="ECO:0000256" key="10">
    <source>
        <dbReference type="HAMAP-Rule" id="MF_02019"/>
    </source>
</evidence>
<evidence type="ECO:0000256" key="8">
    <source>
        <dbReference type="ARBA" id="ARBA00023306"/>
    </source>
</evidence>
<dbReference type="GO" id="GO:0051301">
    <property type="term" value="P:cell division"/>
    <property type="evidence" value="ECO:0007669"/>
    <property type="project" value="UniProtKB-KW"/>
</dbReference>
<evidence type="ECO:0000256" key="2">
    <source>
        <dbReference type="ARBA" id="ARBA00022598"/>
    </source>
</evidence>
<dbReference type="GO" id="GO:0005524">
    <property type="term" value="F:ATP binding"/>
    <property type="evidence" value="ECO:0007669"/>
    <property type="project" value="UniProtKB-UniRule"/>
</dbReference>
<dbReference type="Gene3D" id="3.40.1190.10">
    <property type="entry name" value="Mur-like, catalytic domain"/>
    <property type="match status" value="1"/>
</dbReference>
<dbReference type="Pfam" id="PF01225">
    <property type="entry name" value="Mur_ligase"/>
    <property type="match status" value="1"/>
</dbReference>
<evidence type="ECO:0000313" key="18">
    <source>
        <dbReference type="Proteomes" id="UP000254476"/>
    </source>
</evidence>
<evidence type="ECO:0000256" key="4">
    <source>
        <dbReference type="ARBA" id="ARBA00022741"/>
    </source>
</evidence>
<dbReference type="InterPro" id="IPR036565">
    <property type="entry name" value="Mur-like_cat_sf"/>
</dbReference>
<reference evidence="16 18" key="2">
    <citation type="submission" date="2018-06" db="EMBL/GenBank/DDBJ databases">
        <authorList>
            <consortium name="Pathogen Informatics"/>
            <person name="Doyle S."/>
        </authorList>
    </citation>
    <scope>NUCLEOTIDE SEQUENCE [LARGE SCALE GENOMIC DNA]</scope>
    <source>
        <strain evidence="16 18">NCTC12388</strain>
    </source>
</reference>
<evidence type="ECO:0000256" key="1">
    <source>
        <dbReference type="ARBA" id="ARBA00022490"/>
    </source>
</evidence>
<evidence type="ECO:0000256" key="11">
    <source>
        <dbReference type="RuleBase" id="RU004136"/>
    </source>
</evidence>
<evidence type="ECO:0000256" key="6">
    <source>
        <dbReference type="ARBA" id="ARBA00022960"/>
    </source>
</evidence>
<dbReference type="InterPro" id="IPR013221">
    <property type="entry name" value="Mur_ligase_cen"/>
</dbReference>
<dbReference type="PANTHER" id="PTHR43024:SF1">
    <property type="entry name" value="UDP-N-ACETYLMURAMOYL-TRIPEPTIDE--D-ALANYL-D-ALANINE LIGASE"/>
    <property type="match status" value="1"/>
</dbReference>
<dbReference type="InterPro" id="IPR004101">
    <property type="entry name" value="Mur_ligase_C"/>
</dbReference>
<accession>A0A378J4V0</accession>